<reference evidence="1" key="1">
    <citation type="submission" date="2024-03" db="EMBL/GenBank/DDBJ databases">
        <authorList>
            <person name="Chantapakul B."/>
            <person name="Wang S."/>
        </authorList>
    </citation>
    <scope>NUCLEOTIDE SEQUENCE</scope>
</reference>
<gene>
    <name evidence="1" type="ORF">LDCGVIBL_CDS0239</name>
</gene>
<proteinExistence type="predicted"/>
<dbReference type="EMBL" id="PP429226">
    <property type="protein sequence ID" value="XCI77597.1"/>
    <property type="molecule type" value="Genomic_DNA"/>
</dbReference>
<sequence length="211" mass="24088">MARKNEESEAQKRFSQMAQDLEKANQGNINKRIRESVKYFAEKNNAKFVDTGRANISLMTKGQRTASDYLPGQIFTFSYHPKHAETLPYYDRFPLILFLDVQKNGNLLALNLHYLNPVIRSRILGKIISTVGSNTMRHDTQMKITYGMVKEIAAYKPLGFAIKSYIPSHVAGKVVRIQPADWSHACVFPSQLFVGKSQESIWKEARKKFGD</sequence>
<protein>
    <submittedName>
        <fullName evidence="1">DNA end protector</fullName>
    </submittedName>
</protein>
<name>A0AAU8HYD7_9CAUD</name>
<evidence type="ECO:0000313" key="1">
    <source>
        <dbReference type="EMBL" id="XCI77597.1"/>
    </source>
</evidence>
<accession>A0AAU8HYD7</accession>
<organism evidence="1">
    <name type="scientific">Rhizobium phage LG08</name>
    <dbReference type="NCBI Taxonomy" id="3129229"/>
    <lineage>
        <taxon>Viruses</taxon>
        <taxon>Duplodnaviria</taxon>
        <taxon>Heunggongvirae</taxon>
        <taxon>Uroviricota</taxon>
        <taxon>Caudoviricetes</taxon>
    </lineage>
</organism>